<organism evidence="11 12">
    <name type="scientific">Novispirillum itersonii</name>
    <name type="common">Aquaspirillum itersonii</name>
    <dbReference type="NCBI Taxonomy" id="189"/>
    <lineage>
        <taxon>Bacteria</taxon>
        <taxon>Pseudomonadati</taxon>
        <taxon>Pseudomonadota</taxon>
        <taxon>Alphaproteobacteria</taxon>
        <taxon>Rhodospirillales</taxon>
        <taxon>Novispirillaceae</taxon>
        <taxon>Novispirillum</taxon>
    </lineage>
</organism>
<dbReference type="NCBIfam" id="TIGR00222">
    <property type="entry name" value="panB"/>
    <property type="match status" value="1"/>
</dbReference>
<evidence type="ECO:0000313" key="12">
    <source>
        <dbReference type="Proteomes" id="UP000544872"/>
    </source>
</evidence>
<feature type="binding site" evidence="7 10">
    <location>
        <position position="88"/>
    </location>
    <ligand>
        <name>Mg(2+)</name>
        <dbReference type="ChEBI" id="CHEBI:18420"/>
    </ligand>
</feature>
<evidence type="ECO:0000256" key="8">
    <source>
        <dbReference type="PIRSR" id="PIRSR000388-1"/>
    </source>
</evidence>
<dbReference type="InterPro" id="IPR040442">
    <property type="entry name" value="Pyrv_kinase-like_dom_sf"/>
</dbReference>
<name>A0A7W9ZHA4_NOVIT</name>
<dbReference type="SUPFAM" id="SSF51621">
    <property type="entry name" value="Phosphoenolpyruvate/pyruvate domain"/>
    <property type="match status" value="1"/>
</dbReference>
<dbReference type="Pfam" id="PF02548">
    <property type="entry name" value="Pantoate_transf"/>
    <property type="match status" value="1"/>
</dbReference>
<keyword evidence="4 7" id="KW-0566">Pantothenate biosynthesis</keyword>
<keyword evidence="5 7" id="KW-0808">Transferase</keyword>
<dbReference type="EC" id="2.1.2.11" evidence="7"/>
<keyword evidence="12" id="KW-1185">Reference proteome</keyword>
<dbReference type="EMBL" id="JACIIX010000011">
    <property type="protein sequence ID" value="MBB6211462.1"/>
    <property type="molecule type" value="Genomic_DNA"/>
</dbReference>
<dbReference type="InterPro" id="IPR015813">
    <property type="entry name" value="Pyrv/PenolPyrv_kinase-like_dom"/>
</dbReference>
<feature type="active site" description="Proton acceptor" evidence="7 8">
    <location>
        <position position="187"/>
    </location>
</feature>
<comment type="function">
    <text evidence="6 7">Catalyzes the reversible reaction in which hydroxymethyl group from 5,10-methylenetetrahydrofolate is transferred onto alpha-ketoisovalerate to form ketopantoate.</text>
</comment>
<dbReference type="PIRSF" id="PIRSF000388">
    <property type="entry name" value="Pantoate_hydroxy_MeTrfase"/>
    <property type="match status" value="1"/>
</dbReference>
<dbReference type="GO" id="GO:0005737">
    <property type="term" value="C:cytoplasm"/>
    <property type="evidence" value="ECO:0007669"/>
    <property type="project" value="UniProtKB-SubCell"/>
</dbReference>
<sequence>MSAHATIKRVSTRDLRARKGGVPIVCLTAYTAPMAQFLDPHVDLLLVGDSLGMVVYGMDTTLAVTVDMMINHGKAVVRGSQHACVVVDMPFASYQESREQAFRNAARIMAETGCAAVKLEGGTELADTIHFLTERGIPVMGHIGLKPQSVHAAGGFRAHGRDAAEAARVMADAKAVAEAGCFNIVLEGTVEGLSREITAAVEVPIIGIGASPACDGQVLVTEDVLGLFSAFKPKFVKRYADLGSQISTVAAQYAEEVRARTFPADEHCFGIPAKPRVLEV</sequence>
<evidence type="ECO:0000256" key="2">
    <source>
        <dbReference type="ARBA" id="ARBA00008676"/>
    </source>
</evidence>
<evidence type="ECO:0000256" key="6">
    <source>
        <dbReference type="ARBA" id="ARBA00056497"/>
    </source>
</evidence>
<dbReference type="Gene3D" id="3.20.20.60">
    <property type="entry name" value="Phosphoenolpyruvate-binding domains"/>
    <property type="match status" value="1"/>
</dbReference>
<dbReference type="RefSeq" id="WP_184264272.1">
    <property type="nucleotide sequence ID" value="NZ_JACIIX010000011.1"/>
</dbReference>
<dbReference type="GO" id="GO:0000287">
    <property type="term" value="F:magnesium ion binding"/>
    <property type="evidence" value="ECO:0007669"/>
    <property type="project" value="TreeGrafter"/>
</dbReference>
<comment type="subunit">
    <text evidence="3 7">Homodecamer; pentamer of dimers.</text>
</comment>
<reference evidence="11 12" key="1">
    <citation type="submission" date="2020-08" db="EMBL/GenBank/DDBJ databases">
        <title>Genomic Encyclopedia of Type Strains, Phase IV (KMG-IV): sequencing the most valuable type-strain genomes for metagenomic binning, comparative biology and taxonomic classification.</title>
        <authorList>
            <person name="Goeker M."/>
        </authorList>
    </citation>
    <scope>NUCLEOTIDE SEQUENCE [LARGE SCALE GENOMIC DNA]</scope>
    <source>
        <strain evidence="11 12">DSM 11590</strain>
    </source>
</reference>
<comment type="pathway">
    <text evidence="1 7">Cofactor biosynthesis; (R)-pantothenate biosynthesis; (R)-pantoate from 3-methyl-2-oxobutanoate: step 1/2.</text>
</comment>
<accession>A0A7W9ZHA4</accession>
<keyword evidence="7" id="KW-0963">Cytoplasm</keyword>
<dbReference type="GO" id="GO:0003864">
    <property type="term" value="F:3-methyl-2-oxobutanoate hydroxymethyltransferase activity"/>
    <property type="evidence" value="ECO:0007669"/>
    <property type="project" value="UniProtKB-UniRule"/>
</dbReference>
<keyword evidence="7 10" id="KW-0479">Metal-binding</keyword>
<evidence type="ECO:0000256" key="1">
    <source>
        <dbReference type="ARBA" id="ARBA00005033"/>
    </source>
</evidence>
<keyword evidence="11" id="KW-0489">Methyltransferase</keyword>
<evidence type="ECO:0000313" key="11">
    <source>
        <dbReference type="EMBL" id="MBB6211462.1"/>
    </source>
</evidence>
<dbReference type="PANTHER" id="PTHR20881">
    <property type="entry name" value="3-METHYL-2-OXOBUTANOATE HYDROXYMETHYLTRANSFERASE"/>
    <property type="match status" value="1"/>
</dbReference>
<dbReference type="UniPathway" id="UPA00028">
    <property type="reaction ID" value="UER00003"/>
</dbReference>
<evidence type="ECO:0000256" key="4">
    <source>
        <dbReference type="ARBA" id="ARBA00022655"/>
    </source>
</evidence>
<evidence type="ECO:0000256" key="7">
    <source>
        <dbReference type="HAMAP-Rule" id="MF_00156"/>
    </source>
</evidence>
<comment type="catalytic activity">
    <reaction evidence="7">
        <text>(6R)-5,10-methylene-5,6,7,8-tetrahydrofolate + 3-methyl-2-oxobutanoate + H2O = 2-dehydropantoate + (6S)-5,6,7,8-tetrahydrofolate</text>
        <dbReference type="Rhea" id="RHEA:11824"/>
        <dbReference type="ChEBI" id="CHEBI:11561"/>
        <dbReference type="ChEBI" id="CHEBI:11851"/>
        <dbReference type="ChEBI" id="CHEBI:15377"/>
        <dbReference type="ChEBI" id="CHEBI:15636"/>
        <dbReference type="ChEBI" id="CHEBI:57453"/>
        <dbReference type="EC" id="2.1.2.11"/>
    </reaction>
</comment>
<proteinExistence type="inferred from homology"/>
<dbReference type="FunFam" id="3.20.20.60:FF:000003">
    <property type="entry name" value="3-methyl-2-oxobutanoate hydroxymethyltransferase"/>
    <property type="match status" value="1"/>
</dbReference>
<dbReference type="GO" id="GO:0015940">
    <property type="term" value="P:pantothenate biosynthetic process"/>
    <property type="evidence" value="ECO:0007669"/>
    <property type="project" value="UniProtKB-UniRule"/>
</dbReference>
<dbReference type="PANTHER" id="PTHR20881:SF0">
    <property type="entry name" value="3-METHYL-2-OXOBUTANOATE HYDROXYMETHYLTRANSFERASE"/>
    <property type="match status" value="1"/>
</dbReference>
<evidence type="ECO:0000256" key="9">
    <source>
        <dbReference type="PIRSR" id="PIRSR000388-2"/>
    </source>
</evidence>
<feature type="binding site" evidence="7 9">
    <location>
        <position position="118"/>
    </location>
    <ligand>
        <name>3-methyl-2-oxobutanoate</name>
        <dbReference type="ChEBI" id="CHEBI:11851"/>
    </ligand>
</feature>
<dbReference type="GO" id="GO:0008168">
    <property type="term" value="F:methyltransferase activity"/>
    <property type="evidence" value="ECO:0007669"/>
    <property type="project" value="UniProtKB-KW"/>
</dbReference>
<gene>
    <name evidence="7" type="primary">panB</name>
    <name evidence="11" type="ORF">FHS48_002901</name>
</gene>
<feature type="binding site" evidence="7 10">
    <location>
        <position position="49"/>
    </location>
    <ligand>
        <name>Mg(2+)</name>
        <dbReference type="ChEBI" id="CHEBI:18420"/>
    </ligand>
</feature>
<feature type="binding site" evidence="7 9">
    <location>
        <begin position="49"/>
        <end position="50"/>
    </location>
    <ligand>
        <name>3-methyl-2-oxobutanoate</name>
        <dbReference type="ChEBI" id="CHEBI:11851"/>
    </ligand>
</feature>
<dbReference type="Proteomes" id="UP000544872">
    <property type="component" value="Unassembled WGS sequence"/>
</dbReference>
<comment type="subcellular location">
    <subcellularLocation>
        <location evidence="7">Cytoplasm</location>
    </subcellularLocation>
</comment>
<evidence type="ECO:0000256" key="5">
    <source>
        <dbReference type="ARBA" id="ARBA00022679"/>
    </source>
</evidence>
<dbReference type="AlphaFoldDB" id="A0A7W9ZHA4"/>
<feature type="binding site" evidence="7 10">
    <location>
        <position position="120"/>
    </location>
    <ligand>
        <name>Mg(2+)</name>
        <dbReference type="ChEBI" id="CHEBI:18420"/>
    </ligand>
</feature>
<comment type="similarity">
    <text evidence="2 7">Belongs to the PanB family.</text>
</comment>
<comment type="cofactor">
    <cofactor evidence="7 10">
        <name>Mg(2+)</name>
        <dbReference type="ChEBI" id="CHEBI:18420"/>
    </cofactor>
    <text evidence="7 10">Binds 1 Mg(2+) ion per subunit.</text>
</comment>
<comment type="caution">
    <text evidence="11">The sequence shown here is derived from an EMBL/GenBank/DDBJ whole genome shotgun (WGS) entry which is preliminary data.</text>
</comment>
<dbReference type="InterPro" id="IPR003700">
    <property type="entry name" value="Pantoate_hydroxy_MeTrfase"/>
</dbReference>
<keyword evidence="7 10" id="KW-0460">Magnesium</keyword>
<evidence type="ECO:0000256" key="10">
    <source>
        <dbReference type="PIRSR" id="PIRSR000388-3"/>
    </source>
</evidence>
<dbReference type="GO" id="GO:0032259">
    <property type="term" value="P:methylation"/>
    <property type="evidence" value="ECO:0007669"/>
    <property type="project" value="UniProtKB-KW"/>
</dbReference>
<dbReference type="NCBIfam" id="NF001452">
    <property type="entry name" value="PRK00311.1"/>
    <property type="match status" value="1"/>
</dbReference>
<dbReference type="CDD" id="cd06557">
    <property type="entry name" value="KPHMT-like"/>
    <property type="match status" value="1"/>
</dbReference>
<protein>
    <recommendedName>
        <fullName evidence="7">3-methyl-2-oxobutanoate hydroxymethyltransferase</fullName>
        <ecNumber evidence="7">2.1.2.11</ecNumber>
    </recommendedName>
    <alternativeName>
        <fullName evidence="7">Ketopantoate hydroxymethyltransferase</fullName>
        <shortName evidence="7">KPHMT</shortName>
    </alternativeName>
</protein>
<evidence type="ECO:0000256" key="3">
    <source>
        <dbReference type="ARBA" id="ARBA00011424"/>
    </source>
</evidence>
<feature type="binding site" evidence="7 9">
    <location>
        <position position="88"/>
    </location>
    <ligand>
        <name>3-methyl-2-oxobutanoate</name>
        <dbReference type="ChEBI" id="CHEBI:11851"/>
    </ligand>
</feature>
<dbReference type="HAMAP" id="MF_00156">
    <property type="entry name" value="PanB"/>
    <property type="match status" value="1"/>
</dbReference>